<comment type="caution">
    <text evidence="5">The sequence shown here is derived from an EMBL/GenBank/DDBJ whole genome shotgun (WGS) entry which is preliminary data.</text>
</comment>
<protein>
    <recommendedName>
        <fullName evidence="4">Fcf2 pre-rRNA processing C-terminal domain-containing protein</fullName>
    </recommendedName>
</protein>
<feature type="compositionally biased region" description="Basic and acidic residues" evidence="3">
    <location>
        <begin position="132"/>
        <end position="145"/>
    </location>
</feature>
<comment type="subcellular location">
    <subcellularLocation>
        <location evidence="1">Nucleus</location>
        <location evidence="1">Nucleolus</location>
    </subcellularLocation>
</comment>
<feature type="domain" description="Fcf2 pre-rRNA processing C-terminal" evidence="4">
    <location>
        <begin position="144"/>
        <end position="237"/>
    </location>
</feature>
<sequence length="274" mass="31328">MRPRPAIDFLTKKQRKNDESSESEDEEETRKGKGTATTAVPRNFRVRPDQAQNAMESADLFVIDNEAEGEAEMCANEKEESGSADAGMSTGSERSGRRYREGDQRIQQILKKAIGGAAFEKTPCQTARLKGQRTEKRERMKELEKTTGKSWFDMPATELTDERKMDLQILQMRNAIDPLAHYRKPDRTALPKYFQFGKIVDSPVDFYSSRVPKKQRKKTIVDELLDDDKLHGKMKQRYAAIQEKYANRVYLGHSRRGATNKKKMDTNKKGKGGK</sequence>
<dbReference type="InterPro" id="IPR014810">
    <property type="entry name" value="Fcf2_C"/>
</dbReference>
<dbReference type="GO" id="GO:0005730">
    <property type="term" value="C:nucleolus"/>
    <property type="evidence" value="ECO:0007669"/>
    <property type="project" value="UniProtKB-SubCell"/>
</dbReference>
<organism evidence="5 6">
    <name type="scientific">Diploscapter pachys</name>
    <dbReference type="NCBI Taxonomy" id="2018661"/>
    <lineage>
        <taxon>Eukaryota</taxon>
        <taxon>Metazoa</taxon>
        <taxon>Ecdysozoa</taxon>
        <taxon>Nematoda</taxon>
        <taxon>Chromadorea</taxon>
        <taxon>Rhabditida</taxon>
        <taxon>Rhabditina</taxon>
        <taxon>Rhabditomorpha</taxon>
        <taxon>Rhabditoidea</taxon>
        <taxon>Rhabditidae</taxon>
        <taxon>Diploscapter</taxon>
    </lineage>
</organism>
<proteinExistence type="predicted"/>
<evidence type="ECO:0000313" key="6">
    <source>
        <dbReference type="Proteomes" id="UP000218231"/>
    </source>
</evidence>
<dbReference type="PANTHER" id="PTHR21686:SF12">
    <property type="entry name" value="DEOXYNUCLEOTIDYLTRANSFERASE TERMINAL-INTERACTING PROTEIN 2"/>
    <property type="match status" value="1"/>
</dbReference>
<feature type="region of interest" description="Disordered" evidence="3">
    <location>
        <begin position="124"/>
        <end position="145"/>
    </location>
</feature>
<gene>
    <name evidence="5" type="ORF">WR25_26642</name>
</gene>
<dbReference type="PANTHER" id="PTHR21686">
    <property type="entry name" value="DEOXYNUCLEOTIDYLTRANSFERASE TERMINAL-INTERACTING PROTEIN 2"/>
    <property type="match status" value="1"/>
</dbReference>
<keyword evidence="6" id="KW-1185">Reference proteome</keyword>
<dbReference type="Pfam" id="PF08698">
    <property type="entry name" value="Fcf2"/>
    <property type="match status" value="1"/>
</dbReference>
<name>A0A2A2KHY4_9BILA</name>
<reference evidence="5 6" key="1">
    <citation type="journal article" date="2017" name="Curr. Biol.">
        <title>Genome architecture and evolution of a unichromosomal asexual nematode.</title>
        <authorList>
            <person name="Fradin H."/>
            <person name="Zegar C."/>
            <person name="Gutwein M."/>
            <person name="Lucas J."/>
            <person name="Kovtun M."/>
            <person name="Corcoran D."/>
            <person name="Baugh L.R."/>
            <person name="Kiontke K."/>
            <person name="Gunsalus K."/>
            <person name="Fitch D.H."/>
            <person name="Piano F."/>
        </authorList>
    </citation>
    <scope>NUCLEOTIDE SEQUENCE [LARGE SCALE GENOMIC DNA]</scope>
    <source>
        <strain evidence="5">PF1309</strain>
    </source>
</reference>
<evidence type="ECO:0000256" key="3">
    <source>
        <dbReference type="SAM" id="MobiDB-lite"/>
    </source>
</evidence>
<accession>A0A2A2KHY4</accession>
<feature type="region of interest" description="Disordered" evidence="3">
    <location>
        <begin position="1"/>
        <end position="56"/>
    </location>
</feature>
<dbReference type="InterPro" id="IPR039883">
    <property type="entry name" value="Fcf2/DNTTIP2"/>
</dbReference>
<feature type="region of interest" description="Disordered" evidence="3">
    <location>
        <begin position="68"/>
        <end position="102"/>
    </location>
</feature>
<dbReference type="EMBL" id="LIAE01008587">
    <property type="protein sequence ID" value="PAV73470.1"/>
    <property type="molecule type" value="Genomic_DNA"/>
</dbReference>
<keyword evidence="2" id="KW-0539">Nucleus</keyword>
<dbReference type="STRING" id="2018661.A0A2A2KHY4"/>
<dbReference type="Proteomes" id="UP000218231">
    <property type="component" value="Unassembled WGS sequence"/>
</dbReference>
<evidence type="ECO:0000256" key="1">
    <source>
        <dbReference type="ARBA" id="ARBA00004604"/>
    </source>
</evidence>
<dbReference type="GO" id="GO:0003723">
    <property type="term" value="F:RNA binding"/>
    <property type="evidence" value="ECO:0007669"/>
    <property type="project" value="TreeGrafter"/>
</dbReference>
<evidence type="ECO:0000256" key="2">
    <source>
        <dbReference type="ARBA" id="ARBA00023242"/>
    </source>
</evidence>
<evidence type="ECO:0000313" key="5">
    <source>
        <dbReference type="EMBL" id="PAV73470.1"/>
    </source>
</evidence>
<feature type="region of interest" description="Disordered" evidence="3">
    <location>
        <begin position="251"/>
        <end position="274"/>
    </location>
</feature>
<dbReference type="OrthoDB" id="427886at2759"/>
<dbReference type="AlphaFoldDB" id="A0A2A2KHY4"/>
<dbReference type="GO" id="GO:0006396">
    <property type="term" value="P:RNA processing"/>
    <property type="evidence" value="ECO:0007669"/>
    <property type="project" value="TreeGrafter"/>
</dbReference>
<evidence type="ECO:0000259" key="4">
    <source>
        <dbReference type="Pfam" id="PF08698"/>
    </source>
</evidence>